<evidence type="ECO:0000259" key="5">
    <source>
        <dbReference type="SMART" id="SM00849"/>
    </source>
</evidence>
<keyword evidence="2" id="KW-0479">Metal-binding</keyword>
<dbReference type="InterPro" id="IPR036866">
    <property type="entry name" value="RibonucZ/Hydroxyglut_hydro"/>
</dbReference>
<dbReference type="CDD" id="cd06262">
    <property type="entry name" value="metallo-hydrolase-like_MBL-fold"/>
    <property type="match status" value="1"/>
</dbReference>
<reference evidence="6 7" key="1">
    <citation type="submission" date="2020-08" db="EMBL/GenBank/DDBJ databases">
        <title>Genome public.</title>
        <authorList>
            <person name="Liu C."/>
            <person name="Sun Q."/>
        </authorList>
    </citation>
    <scope>NUCLEOTIDE SEQUENCE [LARGE SCALE GENOMIC DNA]</scope>
    <source>
        <strain evidence="6 7">NSJ-26</strain>
    </source>
</reference>
<dbReference type="GO" id="GO:0046872">
    <property type="term" value="F:metal ion binding"/>
    <property type="evidence" value="ECO:0007669"/>
    <property type="project" value="UniProtKB-KW"/>
</dbReference>
<dbReference type="Gene3D" id="3.60.15.10">
    <property type="entry name" value="Ribonuclease Z/Hydroxyacylglutathione hydrolase-like"/>
    <property type="match status" value="1"/>
</dbReference>
<name>A0A926EZB7_9FIRM</name>
<dbReference type="EMBL" id="JACRTK010000002">
    <property type="protein sequence ID" value="MBC8590421.1"/>
    <property type="molecule type" value="Genomic_DNA"/>
</dbReference>
<evidence type="ECO:0000256" key="2">
    <source>
        <dbReference type="ARBA" id="ARBA00022723"/>
    </source>
</evidence>
<comment type="caution">
    <text evidence="6">The sequence shown here is derived from an EMBL/GenBank/DDBJ whole genome shotgun (WGS) entry which is preliminary data.</text>
</comment>
<dbReference type="InterPro" id="IPR051453">
    <property type="entry name" value="MBL_Glyoxalase_II"/>
</dbReference>
<dbReference type="PANTHER" id="PTHR46233:SF3">
    <property type="entry name" value="HYDROXYACYLGLUTATHIONE HYDROLASE GLOC"/>
    <property type="match status" value="1"/>
</dbReference>
<evidence type="ECO:0000256" key="4">
    <source>
        <dbReference type="ARBA" id="ARBA00022833"/>
    </source>
</evidence>
<dbReference type="GO" id="GO:0016787">
    <property type="term" value="F:hydrolase activity"/>
    <property type="evidence" value="ECO:0007669"/>
    <property type="project" value="UniProtKB-KW"/>
</dbReference>
<feature type="domain" description="Metallo-beta-lactamase" evidence="5">
    <location>
        <begin position="12"/>
        <end position="189"/>
    </location>
</feature>
<dbReference type="PANTHER" id="PTHR46233">
    <property type="entry name" value="HYDROXYACYLGLUTATHIONE HYDROLASE GLOC"/>
    <property type="match status" value="1"/>
</dbReference>
<evidence type="ECO:0000256" key="3">
    <source>
        <dbReference type="ARBA" id="ARBA00022801"/>
    </source>
</evidence>
<evidence type="ECO:0000256" key="1">
    <source>
        <dbReference type="ARBA" id="ARBA00001947"/>
    </source>
</evidence>
<dbReference type="SUPFAM" id="SSF56281">
    <property type="entry name" value="Metallo-hydrolase/oxidoreductase"/>
    <property type="match status" value="1"/>
</dbReference>
<dbReference type="Proteomes" id="UP000601522">
    <property type="component" value="Unassembled WGS sequence"/>
</dbReference>
<comment type="cofactor">
    <cofactor evidence="1">
        <name>Zn(2+)</name>
        <dbReference type="ChEBI" id="CHEBI:29105"/>
    </cofactor>
</comment>
<accession>A0A926EZB7</accession>
<organism evidence="6 7">
    <name type="scientific">Wansuia hejianensis</name>
    <dbReference type="NCBI Taxonomy" id="2763667"/>
    <lineage>
        <taxon>Bacteria</taxon>
        <taxon>Bacillati</taxon>
        <taxon>Bacillota</taxon>
        <taxon>Clostridia</taxon>
        <taxon>Lachnospirales</taxon>
        <taxon>Lachnospiraceae</taxon>
        <taxon>Wansuia</taxon>
    </lineage>
</organism>
<dbReference type="SMART" id="SM00849">
    <property type="entry name" value="Lactamase_B"/>
    <property type="match status" value="1"/>
</dbReference>
<dbReference type="InterPro" id="IPR001279">
    <property type="entry name" value="Metallo-B-lactamas"/>
</dbReference>
<protein>
    <submittedName>
        <fullName evidence="6">MBL fold metallo-hydrolase</fullName>
    </submittedName>
</protein>
<dbReference type="RefSeq" id="WP_249323265.1">
    <property type="nucleotide sequence ID" value="NZ_JACRTK010000002.1"/>
</dbReference>
<proteinExistence type="predicted"/>
<evidence type="ECO:0000313" key="6">
    <source>
        <dbReference type="EMBL" id="MBC8590421.1"/>
    </source>
</evidence>
<evidence type="ECO:0000313" key="7">
    <source>
        <dbReference type="Proteomes" id="UP000601522"/>
    </source>
</evidence>
<dbReference type="AlphaFoldDB" id="A0A926EZB7"/>
<gene>
    <name evidence="6" type="ORF">H8689_04675</name>
</gene>
<keyword evidence="3" id="KW-0378">Hydrolase</keyword>
<sequence length="206" mass="22725">MKIQRIPAGIYAANCYIIYCHNTKEGIIVDPGGDADTIIENIKNNKIEIKYIVLTHGHGDHIGAVKELKDELDVPLLAHEDEQELLKNPNINLSATMAMGAIELEPDILLKDKDIIEFGNLKGEVIHTPGHTRGGICLKLDDYLISGDTLFKGSIGRTDLLGGNYKDLMDSIKNKILILDENTIVLPGHGQSSTILDEKLYNPFLN</sequence>
<keyword evidence="4" id="KW-0862">Zinc</keyword>
<keyword evidence="7" id="KW-1185">Reference proteome</keyword>
<dbReference type="Pfam" id="PF00753">
    <property type="entry name" value="Lactamase_B"/>
    <property type="match status" value="1"/>
</dbReference>